<feature type="binding site" evidence="19">
    <location>
        <position position="288"/>
    </location>
    <ligand>
        <name>ATP</name>
        <dbReference type="ChEBI" id="CHEBI:30616"/>
    </ligand>
</feature>
<name>A0A926E0G8_9FIRM</name>
<comment type="caution">
    <text evidence="21">The sequence shown here is derived from an EMBL/GenBank/DDBJ whole genome shotgun (WGS) entry which is preliminary data.</text>
</comment>
<dbReference type="NCBIfam" id="TIGR00342">
    <property type="entry name" value="tRNA uracil 4-sulfurtransferase ThiI"/>
    <property type="match status" value="1"/>
</dbReference>
<evidence type="ECO:0000256" key="6">
    <source>
        <dbReference type="ARBA" id="ARBA00022741"/>
    </source>
</evidence>
<evidence type="ECO:0000256" key="3">
    <source>
        <dbReference type="ARBA" id="ARBA00022490"/>
    </source>
</evidence>
<dbReference type="GO" id="GO:0052837">
    <property type="term" value="P:thiazole biosynthetic process"/>
    <property type="evidence" value="ECO:0007669"/>
    <property type="project" value="TreeGrafter"/>
</dbReference>
<dbReference type="Gene3D" id="3.30.2130.30">
    <property type="match status" value="1"/>
</dbReference>
<evidence type="ECO:0000256" key="18">
    <source>
        <dbReference type="ARBA" id="ARBA00080570"/>
    </source>
</evidence>
<dbReference type="GO" id="GO:0004810">
    <property type="term" value="F:CCA tRNA nucleotidyltransferase activity"/>
    <property type="evidence" value="ECO:0007669"/>
    <property type="project" value="InterPro"/>
</dbReference>
<dbReference type="Gene3D" id="3.40.50.620">
    <property type="entry name" value="HUPs"/>
    <property type="match status" value="1"/>
</dbReference>
<dbReference type="InterPro" id="IPR004114">
    <property type="entry name" value="THUMP_dom"/>
</dbReference>
<comment type="similarity">
    <text evidence="13 19">Belongs to the ThiI family.</text>
</comment>
<dbReference type="Pfam" id="PF02926">
    <property type="entry name" value="THUMP"/>
    <property type="match status" value="1"/>
</dbReference>
<evidence type="ECO:0000313" key="22">
    <source>
        <dbReference type="Proteomes" id="UP000653127"/>
    </source>
</evidence>
<dbReference type="GO" id="GO:0009228">
    <property type="term" value="P:thiamine biosynthetic process"/>
    <property type="evidence" value="ECO:0007669"/>
    <property type="project" value="UniProtKB-KW"/>
</dbReference>
<comment type="subcellular location">
    <subcellularLocation>
        <location evidence="1 19">Cytoplasm</location>
    </subcellularLocation>
</comment>
<protein>
    <recommendedName>
        <fullName evidence="15 19">Probable tRNA sulfurtransferase</fullName>
        <ecNumber evidence="14 19">2.8.1.4</ecNumber>
    </recommendedName>
    <alternativeName>
        <fullName evidence="16 19">Sulfur carrier protein ThiS sulfurtransferase</fullName>
    </alternativeName>
    <alternativeName>
        <fullName evidence="17 19">Thiamine biosynthesis protein ThiI</fullName>
    </alternativeName>
    <alternativeName>
        <fullName evidence="18 19">tRNA 4-thiouridine synthase</fullName>
    </alternativeName>
</protein>
<dbReference type="PROSITE" id="PS51165">
    <property type="entry name" value="THUMP"/>
    <property type="match status" value="1"/>
</dbReference>
<comment type="catalytic activity">
    <reaction evidence="10 19">
        <text>[ThiI sulfur-carrier protein]-S-sulfanyl-L-cysteine + a uridine in tRNA + 2 reduced [2Fe-2S]-[ferredoxin] + ATP + H(+) = [ThiI sulfur-carrier protein]-L-cysteine + a 4-thiouridine in tRNA + 2 oxidized [2Fe-2S]-[ferredoxin] + AMP + diphosphate</text>
        <dbReference type="Rhea" id="RHEA:24176"/>
        <dbReference type="Rhea" id="RHEA-COMP:10000"/>
        <dbReference type="Rhea" id="RHEA-COMP:10001"/>
        <dbReference type="Rhea" id="RHEA-COMP:13337"/>
        <dbReference type="Rhea" id="RHEA-COMP:13338"/>
        <dbReference type="Rhea" id="RHEA-COMP:13339"/>
        <dbReference type="Rhea" id="RHEA-COMP:13340"/>
        <dbReference type="ChEBI" id="CHEBI:15378"/>
        <dbReference type="ChEBI" id="CHEBI:29950"/>
        <dbReference type="ChEBI" id="CHEBI:30616"/>
        <dbReference type="ChEBI" id="CHEBI:33019"/>
        <dbReference type="ChEBI" id="CHEBI:33737"/>
        <dbReference type="ChEBI" id="CHEBI:33738"/>
        <dbReference type="ChEBI" id="CHEBI:61963"/>
        <dbReference type="ChEBI" id="CHEBI:65315"/>
        <dbReference type="ChEBI" id="CHEBI:136798"/>
        <dbReference type="ChEBI" id="CHEBI:456215"/>
        <dbReference type="EC" id="2.8.1.4"/>
    </reaction>
</comment>
<keyword evidence="8 19" id="KW-0694">RNA-binding</keyword>
<dbReference type="CDD" id="cd11716">
    <property type="entry name" value="THUMP_ThiI"/>
    <property type="match status" value="1"/>
</dbReference>
<dbReference type="PANTHER" id="PTHR43209">
    <property type="entry name" value="TRNA SULFURTRANSFERASE"/>
    <property type="match status" value="1"/>
</dbReference>
<comment type="pathway">
    <text evidence="2 19">Cofactor biosynthesis; thiamine diphosphate biosynthesis.</text>
</comment>
<dbReference type="InterPro" id="IPR014729">
    <property type="entry name" value="Rossmann-like_a/b/a_fold"/>
</dbReference>
<feature type="binding site" evidence="19">
    <location>
        <begin position="209"/>
        <end position="210"/>
    </location>
    <ligand>
        <name>ATP</name>
        <dbReference type="ChEBI" id="CHEBI:30616"/>
    </ligand>
</feature>
<dbReference type="HAMAP" id="MF_00021">
    <property type="entry name" value="ThiI"/>
    <property type="match status" value="1"/>
</dbReference>
<evidence type="ECO:0000256" key="4">
    <source>
        <dbReference type="ARBA" id="ARBA00022555"/>
    </source>
</evidence>
<dbReference type="SMART" id="SM00981">
    <property type="entry name" value="THUMP"/>
    <property type="match status" value="1"/>
</dbReference>
<keyword evidence="22" id="KW-1185">Reference proteome</keyword>
<keyword evidence="4 19" id="KW-0820">tRNA-binding</keyword>
<dbReference type="EMBL" id="JACRST010000022">
    <property type="protein sequence ID" value="MBC8547511.1"/>
    <property type="molecule type" value="Genomic_DNA"/>
</dbReference>
<evidence type="ECO:0000256" key="19">
    <source>
        <dbReference type="HAMAP-Rule" id="MF_00021"/>
    </source>
</evidence>
<dbReference type="InterPro" id="IPR049962">
    <property type="entry name" value="THUMP_ThiI"/>
</dbReference>
<dbReference type="EC" id="2.8.1.4" evidence="14 19"/>
<dbReference type="InterPro" id="IPR049961">
    <property type="entry name" value="ThiI_N"/>
</dbReference>
<feature type="binding site" evidence="19">
    <location>
        <begin position="184"/>
        <end position="185"/>
    </location>
    <ligand>
        <name>ATP</name>
        <dbReference type="ChEBI" id="CHEBI:30616"/>
    </ligand>
</feature>
<reference evidence="21" key="1">
    <citation type="submission" date="2020-08" db="EMBL/GenBank/DDBJ databases">
        <title>Genome public.</title>
        <authorList>
            <person name="Liu C."/>
            <person name="Sun Q."/>
        </authorList>
    </citation>
    <scope>NUCLEOTIDE SEQUENCE</scope>
    <source>
        <strain evidence="21">NSJ-31</strain>
    </source>
</reference>
<dbReference type="PANTHER" id="PTHR43209:SF1">
    <property type="entry name" value="TRNA SULFURTRANSFERASE"/>
    <property type="match status" value="1"/>
</dbReference>
<dbReference type="GO" id="GO:0009229">
    <property type="term" value="P:thiamine diphosphate biosynthetic process"/>
    <property type="evidence" value="ECO:0007669"/>
    <property type="project" value="UniProtKB-UniRule"/>
</dbReference>
<evidence type="ECO:0000256" key="2">
    <source>
        <dbReference type="ARBA" id="ARBA00004948"/>
    </source>
</evidence>
<gene>
    <name evidence="19 21" type="primary">thiI</name>
    <name evidence="21" type="ORF">H8711_11300</name>
</gene>
<feature type="domain" description="THUMP" evidence="20">
    <location>
        <begin position="61"/>
        <end position="166"/>
    </location>
</feature>
<dbReference type="AlphaFoldDB" id="A0A926E0G8"/>
<dbReference type="GO" id="GO:0000049">
    <property type="term" value="F:tRNA binding"/>
    <property type="evidence" value="ECO:0007669"/>
    <property type="project" value="UniProtKB-UniRule"/>
</dbReference>
<comment type="catalytic activity">
    <reaction evidence="11 19">
        <text>[ThiS sulfur-carrier protein]-C-terminal Gly-Gly-AMP + S-sulfanyl-L-cysteinyl-[cysteine desulfurase] + AH2 = [ThiS sulfur-carrier protein]-C-terminal-Gly-aminoethanethioate + L-cysteinyl-[cysteine desulfurase] + A + AMP + 2 H(+)</text>
        <dbReference type="Rhea" id="RHEA:43340"/>
        <dbReference type="Rhea" id="RHEA-COMP:12157"/>
        <dbReference type="Rhea" id="RHEA-COMP:12158"/>
        <dbReference type="Rhea" id="RHEA-COMP:12910"/>
        <dbReference type="Rhea" id="RHEA-COMP:19908"/>
        <dbReference type="ChEBI" id="CHEBI:13193"/>
        <dbReference type="ChEBI" id="CHEBI:15378"/>
        <dbReference type="ChEBI" id="CHEBI:17499"/>
        <dbReference type="ChEBI" id="CHEBI:29950"/>
        <dbReference type="ChEBI" id="CHEBI:61963"/>
        <dbReference type="ChEBI" id="CHEBI:90618"/>
        <dbReference type="ChEBI" id="CHEBI:232372"/>
        <dbReference type="ChEBI" id="CHEBI:456215"/>
    </reaction>
</comment>
<dbReference type="Pfam" id="PF02568">
    <property type="entry name" value="ThiI"/>
    <property type="match status" value="1"/>
</dbReference>
<evidence type="ECO:0000256" key="12">
    <source>
        <dbReference type="ARBA" id="ARBA00058382"/>
    </source>
</evidence>
<feature type="binding site" evidence="19">
    <location>
        <position position="297"/>
    </location>
    <ligand>
        <name>ATP</name>
        <dbReference type="ChEBI" id="CHEBI:30616"/>
    </ligand>
</feature>
<dbReference type="CDD" id="cd01712">
    <property type="entry name" value="PPase_ThiI"/>
    <property type="match status" value="1"/>
</dbReference>
<evidence type="ECO:0000256" key="8">
    <source>
        <dbReference type="ARBA" id="ARBA00022884"/>
    </source>
</evidence>
<keyword evidence="9 19" id="KW-0784">Thiamine biosynthesis</keyword>
<dbReference type="InterPro" id="IPR054173">
    <property type="entry name" value="ThiI_fer"/>
</dbReference>
<dbReference type="FunFam" id="3.40.50.620:FF:000053">
    <property type="entry name" value="Probable tRNA sulfurtransferase"/>
    <property type="match status" value="1"/>
</dbReference>
<proteinExistence type="inferred from homology"/>
<dbReference type="GO" id="GO:0005829">
    <property type="term" value="C:cytosol"/>
    <property type="evidence" value="ECO:0007669"/>
    <property type="project" value="TreeGrafter"/>
</dbReference>
<dbReference type="InterPro" id="IPR020536">
    <property type="entry name" value="ThiI_AANH"/>
</dbReference>
<evidence type="ECO:0000256" key="11">
    <source>
        <dbReference type="ARBA" id="ARBA00052330"/>
    </source>
</evidence>
<feature type="binding site" evidence="19">
    <location>
        <position position="266"/>
    </location>
    <ligand>
        <name>ATP</name>
        <dbReference type="ChEBI" id="CHEBI:30616"/>
    </ligand>
</feature>
<evidence type="ECO:0000256" key="10">
    <source>
        <dbReference type="ARBA" id="ARBA00050570"/>
    </source>
</evidence>
<keyword evidence="5 19" id="KW-0808">Transferase</keyword>
<dbReference type="SUPFAM" id="SSF52402">
    <property type="entry name" value="Adenine nucleotide alpha hydrolases-like"/>
    <property type="match status" value="1"/>
</dbReference>
<dbReference type="Proteomes" id="UP000653127">
    <property type="component" value="Unassembled WGS sequence"/>
</dbReference>
<evidence type="ECO:0000256" key="15">
    <source>
        <dbReference type="ARBA" id="ARBA00071867"/>
    </source>
</evidence>
<dbReference type="GO" id="GO:0140741">
    <property type="term" value="F:tRNA-uracil-4 sulfurtransferase activity"/>
    <property type="evidence" value="ECO:0007669"/>
    <property type="project" value="UniProtKB-EC"/>
</dbReference>
<dbReference type="RefSeq" id="WP_249283553.1">
    <property type="nucleotide sequence ID" value="NZ_JACRST010000022.1"/>
</dbReference>
<evidence type="ECO:0000256" key="7">
    <source>
        <dbReference type="ARBA" id="ARBA00022840"/>
    </source>
</evidence>
<dbReference type="GO" id="GO:0005524">
    <property type="term" value="F:ATP binding"/>
    <property type="evidence" value="ECO:0007669"/>
    <property type="project" value="UniProtKB-UniRule"/>
</dbReference>
<accession>A0A926E0G8</accession>
<dbReference type="SUPFAM" id="SSF143437">
    <property type="entry name" value="THUMP domain-like"/>
    <property type="match status" value="1"/>
</dbReference>
<evidence type="ECO:0000256" key="1">
    <source>
        <dbReference type="ARBA" id="ARBA00004496"/>
    </source>
</evidence>
<dbReference type="InterPro" id="IPR003720">
    <property type="entry name" value="tRNA_STrfase"/>
</dbReference>
<evidence type="ECO:0000256" key="13">
    <source>
        <dbReference type="ARBA" id="ARBA00061472"/>
    </source>
</evidence>
<keyword evidence="3 19" id="KW-0963">Cytoplasm</keyword>
<comment type="function">
    <text evidence="12 19">Catalyzes the ATP-dependent transfer of a sulfur to tRNA to produce 4-thiouridine in position 8 of tRNAs, which functions as a near-UV photosensor. Also catalyzes the transfer of sulfur to the sulfur carrier protein ThiS, forming ThiS-thiocarboxylate. This is a step in the synthesis of thiazole, in the thiamine biosynthesis pathway. The sulfur is donated as persulfide by IscS.</text>
</comment>
<dbReference type="Pfam" id="PF22025">
    <property type="entry name" value="ThiI_fer"/>
    <property type="match status" value="1"/>
</dbReference>
<evidence type="ECO:0000256" key="5">
    <source>
        <dbReference type="ARBA" id="ARBA00022679"/>
    </source>
</evidence>
<dbReference type="InterPro" id="IPR050102">
    <property type="entry name" value="tRNA_sulfurtransferase_ThiI"/>
</dbReference>
<organism evidence="21 22">
    <name type="scientific">Ligaoa zhengdingensis</name>
    <dbReference type="NCBI Taxonomy" id="2763658"/>
    <lineage>
        <taxon>Bacteria</taxon>
        <taxon>Bacillati</taxon>
        <taxon>Bacillota</taxon>
        <taxon>Clostridia</taxon>
        <taxon>Eubacteriales</taxon>
        <taxon>Oscillospiraceae</taxon>
        <taxon>Ligaoa</taxon>
    </lineage>
</organism>
<keyword evidence="6 19" id="KW-0547">Nucleotide-binding</keyword>
<evidence type="ECO:0000313" key="21">
    <source>
        <dbReference type="EMBL" id="MBC8547511.1"/>
    </source>
</evidence>
<evidence type="ECO:0000259" key="20">
    <source>
        <dbReference type="PROSITE" id="PS51165"/>
    </source>
</evidence>
<evidence type="ECO:0000256" key="14">
    <source>
        <dbReference type="ARBA" id="ARBA00066827"/>
    </source>
</evidence>
<evidence type="ECO:0000256" key="17">
    <source>
        <dbReference type="ARBA" id="ARBA00077849"/>
    </source>
</evidence>
<evidence type="ECO:0000256" key="9">
    <source>
        <dbReference type="ARBA" id="ARBA00022977"/>
    </source>
</evidence>
<keyword evidence="7 19" id="KW-0067">ATP-binding</keyword>
<evidence type="ECO:0000256" key="16">
    <source>
        <dbReference type="ARBA" id="ARBA00075337"/>
    </source>
</evidence>
<sequence>MKEIILLKSGEIALKGLNRGSFEDALIRNAKRRLGSLGRWKITKSQSTLYCEPQEDGLDLDEAVERLSKVFGFAALTRAAVVEKSWDAIRAAAIEYLADALPYVNTFKVNARRSDKQFPMNSPEICRELGGALLAAYPHLKVDVNEPEMVVWVEVREKAAYIHARQLPGAGGLPVGTSGKAMLLVSGGIDSPVAGYMMAKRGVEVSAVHFFSPPYTSERAKRKVITLLEKMCAYTGRIKLYVAPFTEIQEQIKEHCPEELFTIVMRRYMMKIAQRIAAQNDCTALITGESLAQVASQTIGAIACTDAVCEMPVLRPVIGMDKEEIVQIARKIDTFETSILPYEDCCTVFTPRHPRTKPKLKFVQYAEEALDEEGLISRSLAGVEEITIQP</sequence>
<dbReference type="GO" id="GO:0002937">
    <property type="term" value="P:tRNA 4-thiouridine biosynthesis"/>
    <property type="evidence" value="ECO:0007669"/>
    <property type="project" value="TreeGrafter"/>
</dbReference>